<keyword evidence="1" id="KW-0812">Transmembrane</keyword>
<evidence type="ECO:0000256" key="1">
    <source>
        <dbReference type="SAM" id="Phobius"/>
    </source>
</evidence>
<name>A0ABT5R5N6_9GAMM</name>
<feature type="transmembrane region" description="Helical" evidence="1">
    <location>
        <begin position="23"/>
        <end position="42"/>
    </location>
</feature>
<proteinExistence type="predicted"/>
<comment type="caution">
    <text evidence="2">The sequence shown here is derived from an EMBL/GenBank/DDBJ whole genome shotgun (WGS) entry which is preliminary data.</text>
</comment>
<dbReference type="Proteomes" id="UP001149400">
    <property type="component" value="Unassembled WGS sequence"/>
</dbReference>
<dbReference type="EMBL" id="JAJUBC010000025">
    <property type="protein sequence ID" value="MDD1795160.1"/>
    <property type="molecule type" value="Genomic_DNA"/>
</dbReference>
<protein>
    <submittedName>
        <fullName evidence="2">Uncharacterized protein</fullName>
    </submittedName>
</protein>
<keyword evidence="1" id="KW-1133">Transmembrane helix</keyword>
<organism evidence="2 3">
    <name type="scientific">Enterovibrio gelatinilyticus</name>
    <dbReference type="NCBI Taxonomy" id="2899819"/>
    <lineage>
        <taxon>Bacteria</taxon>
        <taxon>Pseudomonadati</taxon>
        <taxon>Pseudomonadota</taxon>
        <taxon>Gammaproteobacteria</taxon>
        <taxon>Vibrionales</taxon>
        <taxon>Vibrionaceae</taxon>
        <taxon>Enterovibrio</taxon>
    </lineage>
</organism>
<sequence length="127" mass="14596">MNSEILTIDELMERAGKDIERKLVYCIPIFILAVITPILAWYSFVIPETEEPAIWFQRSGSLTVLFAVWMEYNLMKVNEHVFPSGHTFSQQAALAKKYQPIFKVAQYMAVLLAIMGTVIWGYGDLFK</sequence>
<reference evidence="2" key="1">
    <citation type="submission" date="2021-12" db="EMBL/GenBank/DDBJ databases">
        <title>Enterovibrio ZSDZ35 sp. nov. and Enterovibrio ZSDZ42 sp. nov., isolated from coastal seawater in Qingdao.</title>
        <authorList>
            <person name="Zhang P."/>
        </authorList>
    </citation>
    <scope>NUCLEOTIDE SEQUENCE</scope>
    <source>
        <strain evidence="2">ZSDZ42</strain>
    </source>
</reference>
<evidence type="ECO:0000313" key="2">
    <source>
        <dbReference type="EMBL" id="MDD1795160.1"/>
    </source>
</evidence>
<keyword evidence="1" id="KW-0472">Membrane</keyword>
<evidence type="ECO:0000313" key="3">
    <source>
        <dbReference type="Proteomes" id="UP001149400"/>
    </source>
</evidence>
<keyword evidence="3" id="KW-1185">Reference proteome</keyword>
<accession>A0ABT5R5N6</accession>
<feature type="transmembrane region" description="Helical" evidence="1">
    <location>
        <begin position="104"/>
        <end position="123"/>
    </location>
</feature>
<gene>
    <name evidence="2" type="ORF">LRP50_18690</name>
</gene>
<dbReference type="RefSeq" id="WP_274165967.1">
    <property type="nucleotide sequence ID" value="NZ_JAJUBC010000025.1"/>
</dbReference>